<evidence type="ECO:0000313" key="3">
    <source>
        <dbReference type="Proteomes" id="UP001610432"/>
    </source>
</evidence>
<organism evidence="2 3">
    <name type="scientific">Aspergillus lucknowensis</name>
    <dbReference type="NCBI Taxonomy" id="176173"/>
    <lineage>
        <taxon>Eukaryota</taxon>
        <taxon>Fungi</taxon>
        <taxon>Dikarya</taxon>
        <taxon>Ascomycota</taxon>
        <taxon>Pezizomycotina</taxon>
        <taxon>Eurotiomycetes</taxon>
        <taxon>Eurotiomycetidae</taxon>
        <taxon>Eurotiales</taxon>
        <taxon>Aspergillaceae</taxon>
        <taxon>Aspergillus</taxon>
        <taxon>Aspergillus subgen. Nidulantes</taxon>
    </lineage>
</organism>
<proteinExistence type="predicted"/>
<dbReference type="Proteomes" id="UP001610432">
    <property type="component" value="Unassembled WGS sequence"/>
</dbReference>
<comment type="caution">
    <text evidence="2">The sequence shown here is derived from an EMBL/GenBank/DDBJ whole genome shotgun (WGS) entry which is preliminary data.</text>
</comment>
<evidence type="ECO:0000256" key="1">
    <source>
        <dbReference type="SAM" id="Phobius"/>
    </source>
</evidence>
<dbReference type="EMBL" id="JBFXLQ010000001">
    <property type="protein sequence ID" value="KAL2872416.1"/>
    <property type="molecule type" value="Genomic_DNA"/>
</dbReference>
<keyword evidence="1" id="KW-1133">Transmembrane helix</keyword>
<accession>A0ABR4M738</accession>
<dbReference type="RefSeq" id="XP_070891395.1">
    <property type="nucleotide sequence ID" value="XM_071027656.1"/>
</dbReference>
<evidence type="ECO:0000313" key="2">
    <source>
        <dbReference type="EMBL" id="KAL2872416.1"/>
    </source>
</evidence>
<sequence length="96" mass="11819">MTCDLHVSYPLASHQLALQLRYISVFLNPSLRCLVEYRDFPHACMYRPRQTWMEPHFGFGQRRSDSLTLFFFFSPFRLLISWYLFFLYYCFLLFFF</sequence>
<protein>
    <submittedName>
        <fullName evidence="2">Uncharacterized protein</fullName>
    </submittedName>
</protein>
<keyword evidence="1" id="KW-0472">Membrane</keyword>
<keyword evidence="3" id="KW-1185">Reference proteome</keyword>
<gene>
    <name evidence="2" type="ORF">BJX67DRAFT_339429</name>
</gene>
<feature type="transmembrane region" description="Helical" evidence="1">
    <location>
        <begin position="69"/>
        <end position="95"/>
    </location>
</feature>
<name>A0ABR4M738_9EURO</name>
<keyword evidence="1" id="KW-0812">Transmembrane</keyword>
<reference evidence="2 3" key="1">
    <citation type="submission" date="2024-07" db="EMBL/GenBank/DDBJ databases">
        <title>Section-level genome sequencing and comparative genomics of Aspergillus sections Usti and Cavernicolus.</title>
        <authorList>
            <consortium name="Lawrence Berkeley National Laboratory"/>
            <person name="Nybo J.L."/>
            <person name="Vesth T.C."/>
            <person name="Theobald S."/>
            <person name="Frisvad J.C."/>
            <person name="Larsen T.O."/>
            <person name="Kjaerboelling I."/>
            <person name="Rothschild-Mancinelli K."/>
            <person name="Lyhne E.K."/>
            <person name="Kogle M.E."/>
            <person name="Barry K."/>
            <person name="Clum A."/>
            <person name="Na H."/>
            <person name="Ledsgaard L."/>
            <person name="Lin J."/>
            <person name="Lipzen A."/>
            <person name="Kuo A."/>
            <person name="Riley R."/>
            <person name="Mondo S."/>
            <person name="Labutti K."/>
            <person name="Haridas S."/>
            <person name="Pangalinan J."/>
            <person name="Salamov A.A."/>
            <person name="Simmons B.A."/>
            <person name="Magnuson J.K."/>
            <person name="Chen J."/>
            <person name="Drula E."/>
            <person name="Henrissat B."/>
            <person name="Wiebenga A."/>
            <person name="Lubbers R.J."/>
            <person name="Gomes A.C."/>
            <person name="Macurrencykelacurrency M.R."/>
            <person name="Stajich J."/>
            <person name="Grigoriev I.V."/>
            <person name="Mortensen U.H."/>
            <person name="De Vries R.P."/>
            <person name="Baker S.E."/>
            <person name="Andersen M.R."/>
        </authorList>
    </citation>
    <scope>NUCLEOTIDE SEQUENCE [LARGE SCALE GENOMIC DNA]</scope>
    <source>
        <strain evidence="2 3">CBS 449.75</strain>
    </source>
</reference>
<dbReference type="GeneID" id="98142728"/>